<reference evidence="2 3" key="1">
    <citation type="journal article" date="2018" name="Front. Microbiol.">
        <title>Genome-Wide Analysis of Corynespora cassiicola Leaf Fall Disease Putative Effectors.</title>
        <authorList>
            <person name="Lopez D."/>
            <person name="Ribeiro S."/>
            <person name="Label P."/>
            <person name="Fumanal B."/>
            <person name="Venisse J.S."/>
            <person name="Kohler A."/>
            <person name="de Oliveira R.R."/>
            <person name="Labutti K."/>
            <person name="Lipzen A."/>
            <person name="Lail K."/>
            <person name="Bauer D."/>
            <person name="Ohm R.A."/>
            <person name="Barry K.W."/>
            <person name="Spatafora J."/>
            <person name="Grigoriev I.V."/>
            <person name="Martin F.M."/>
            <person name="Pujade-Renaud V."/>
        </authorList>
    </citation>
    <scope>NUCLEOTIDE SEQUENCE [LARGE SCALE GENOMIC DNA]</scope>
    <source>
        <strain evidence="2 3">Philippines</strain>
    </source>
</reference>
<gene>
    <name evidence="2" type="ORF">BS50DRAFT_347028</name>
</gene>
<feature type="compositionally biased region" description="Basic and acidic residues" evidence="1">
    <location>
        <begin position="41"/>
        <end position="53"/>
    </location>
</feature>
<name>A0A2T2NQI6_CORCC</name>
<accession>A0A2T2NQI6</accession>
<sequence>MKRPGAALVWRVTWARGGGRERGLQAAGRVRRWRAVWRWTSDQDQRRGLRKAEGTPPKRSRRAQSRRAGANERQRARVLHWGGEGSGCRARGGREWEWRWRWRWSEGRRRAKARV</sequence>
<keyword evidence="3" id="KW-1185">Reference proteome</keyword>
<feature type="region of interest" description="Disordered" evidence="1">
    <location>
        <begin position="41"/>
        <end position="76"/>
    </location>
</feature>
<organism evidence="2 3">
    <name type="scientific">Corynespora cassiicola Philippines</name>
    <dbReference type="NCBI Taxonomy" id="1448308"/>
    <lineage>
        <taxon>Eukaryota</taxon>
        <taxon>Fungi</taxon>
        <taxon>Dikarya</taxon>
        <taxon>Ascomycota</taxon>
        <taxon>Pezizomycotina</taxon>
        <taxon>Dothideomycetes</taxon>
        <taxon>Pleosporomycetidae</taxon>
        <taxon>Pleosporales</taxon>
        <taxon>Corynesporascaceae</taxon>
        <taxon>Corynespora</taxon>
    </lineage>
</organism>
<dbReference type="Proteomes" id="UP000240883">
    <property type="component" value="Unassembled WGS sequence"/>
</dbReference>
<evidence type="ECO:0000313" key="2">
    <source>
        <dbReference type="EMBL" id="PSN67674.1"/>
    </source>
</evidence>
<evidence type="ECO:0000313" key="3">
    <source>
        <dbReference type="Proteomes" id="UP000240883"/>
    </source>
</evidence>
<proteinExistence type="predicted"/>
<evidence type="ECO:0000256" key="1">
    <source>
        <dbReference type="SAM" id="MobiDB-lite"/>
    </source>
</evidence>
<dbReference type="EMBL" id="KZ678134">
    <property type="protein sequence ID" value="PSN67674.1"/>
    <property type="molecule type" value="Genomic_DNA"/>
</dbReference>
<protein>
    <submittedName>
        <fullName evidence="2">Uncharacterized protein</fullName>
    </submittedName>
</protein>
<dbReference type="AlphaFoldDB" id="A0A2T2NQI6"/>